<comment type="caution">
    <text evidence="1">The sequence shown here is derived from an EMBL/GenBank/DDBJ whole genome shotgun (WGS) entry which is preliminary data.</text>
</comment>
<accession>A0A7D9EXX4</accession>
<sequence>MSSECVVRMIHGGLLALSLKSWVCDLTWLRSMEENIVEIEGIYVQPQSCYTLQTELSDVDEPLTDDQSIAVPPEVDTMEGQRYGEDGNVPRSGEAIVLQNVLKITSAIDPKPLKKPVLGYNRMGLVNLMEQLSNLFMIITYS</sequence>
<dbReference type="EMBL" id="CACRXK020009853">
    <property type="protein sequence ID" value="CAB4018098.1"/>
    <property type="molecule type" value="Genomic_DNA"/>
</dbReference>
<organism evidence="1 2">
    <name type="scientific">Paramuricea clavata</name>
    <name type="common">Red gorgonian</name>
    <name type="synonym">Violescent sea-whip</name>
    <dbReference type="NCBI Taxonomy" id="317549"/>
    <lineage>
        <taxon>Eukaryota</taxon>
        <taxon>Metazoa</taxon>
        <taxon>Cnidaria</taxon>
        <taxon>Anthozoa</taxon>
        <taxon>Octocorallia</taxon>
        <taxon>Malacalcyonacea</taxon>
        <taxon>Plexauridae</taxon>
        <taxon>Paramuricea</taxon>
    </lineage>
</organism>
<gene>
    <name evidence="1" type="ORF">PACLA_8A024585</name>
</gene>
<proteinExistence type="predicted"/>
<evidence type="ECO:0000313" key="2">
    <source>
        <dbReference type="Proteomes" id="UP001152795"/>
    </source>
</evidence>
<evidence type="ECO:0000313" key="1">
    <source>
        <dbReference type="EMBL" id="CAB4018098.1"/>
    </source>
</evidence>
<name>A0A7D9EXX4_PARCT</name>
<dbReference type="AlphaFoldDB" id="A0A7D9EXX4"/>
<dbReference type="Proteomes" id="UP001152795">
    <property type="component" value="Unassembled WGS sequence"/>
</dbReference>
<protein>
    <submittedName>
        <fullName evidence="1">Uncharacterized protein</fullName>
    </submittedName>
</protein>
<reference evidence="1" key="1">
    <citation type="submission" date="2020-04" db="EMBL/GenBank/DDBJ databases">
        <authorList>
            <person name="Alioto T."/>
            <person name="Alioto T."/>
            <person name="Gomez Garrido J."/>
        </authorList>
    </citation>
    <scope>NUCLEOTIDE SEQUENCE</scope>
    <source>
        <strain evidence="1">A484AB</strain>
    </source>
</reference>
<keyword evidence="2" id="KW-1185">Reference proteome</keyword>